<dbReference type="KEGG" id="mmob:F6R98_03330"/>
<keyword evidence="3" id="KW-1185">Reference proteome</keyword>
<feature type="domain" description="DUF302" evidence="1">
    <location>
        <begin position="33"/>
        <end position="95"/>
    </location>
</feature>
<dbReference type="SUPFAM" id="SSF103247">
    <property type="entry name" value="TT1751-like"/>
    <property type="match status" value="1"/>
</dbReference>
<dbReference type="InterPro" id="IPR035923">
    <property type="entry name" value="TT1751-like_sf"/>
</dbReference>
<gene>
    <name evidence="2" type="ORF">F6R98_03330</name>
</gene>
<dbReference type="Proteomes" id="UP000325755">
    <property type="component" value="Chromosome"/>
</dbReference>
<organism evidence="2 3">
    <name type="scientific">Candidatus Methylospira mobilis</name>
    <dbReference type="NCBI Taxonomy" id="1808979"/>
    <lineage>
        <taxon>Bacteria</taxon>
        <taxon>Pseudomonadati</taxon>
        <taxon>Pseudomonadota</taxon>
        <taxon>Gammaproteobacteria</taxon>
        <taxon>Methylococcales</taxon>
        <taxon>Methylococcaceae</taxon>
        <taxon>Candidatus Methylospira</taxon>
    </lineage>
</organism>
<accession>A0A5Q0BHY0</accession>
<dbReference type="Gene3D" id="3.30.310.70">
    <property type="entry name" value="TT1751-like domain"/>
    <property type="match status" value="1"/>
</dbReference>
<dbReference type="OrthoDB" id="9791067at2"/>
<reference evidence="2 3" key="1">
    <citation type="submission" date="2019-09" db="EMBL/GenBank/DDBJ databases">
        <title>Ecophysiology of the spiral-shaped methanotroph Methylospira mobilis as revealed by the complete genome sequence.</title>
        <authorList>
            <person name="Oshkin I.Y."/>
            <person name="Dedysh S.N."/>
            <person name="Miroshnikov K."/>
            <person name="Danilova O.V."/>
            <person name="Hakobyan A."/>
            <person name="Liesack W."/>
        </authorList>
    </citation>
    <scope>NUCLEOTIDE SEQUENCE [LARGE SCALE GENOMIC DNA]</scope>
    <source>
        <strain evidence="2 3">Shm1</strain>
    </source>
</reference>
<dbReference type="RefSeq" id="WP_153247761.1">
    <property type="nucleotide sequence ID" value="NZ_CP044205.1"/>
</dbReference>
<sequence length="127" mass="14118">MYYTVESDKSFEQAAADLETAVLRNGFGVLHVHDIGTTLRSKGMNFDEQCKVFEVCNPGQAAKVLSVDMRLNMALPCRISVFTEHGKTRIGMIKPVQILAALSQDERLAQVAKEVEEKTTLMIDEAK</sequence>
<dbReference type="Pfam" id="PF03625">
    <property type="entry name" value="DUF302"/>
    <property type="match status" value="1"/>
</dbReference>
<dbReference type="CDD" id="cd14797">
    <property type="entry name" value="DUF302"/>
    <property type="match status" value="1"/>
</dbReference>
<protein>
    <submittedName>
        <fullName evidence="2">DUF302 domain-containing protein</fullName>
    </submittedName>
</protein>
<evidence type="ECO:0000313" key="2">
    <source>
        <dbReference type="EMBL" id="QFY41777.1"/>
    </source>
</evidence>
<evidence type="ECO:0000313" key="3">
    <source>
        <dbReference type="Proteomes" id="UP000325755"/>
    </source>
</evidence>
<evidence type="ECO:0000259" key="1">
    <source>
        <dbReference type="Pfam" id="PF03625"/>
    </source>
</evidence>
<dbReference type="InParanoid" id="A0A5Q0BHY0"/>
<dbReference type="InterPro" id="IPR005180">
    <property type="entry name" value="DUF302"/>
</dbReference>
<dbReference type="InterPro" id="IPR016796">
    <property type="entry name" value="UCP021774"/>
</dbReference>
<dbReference type="PANTHER" id="PTHR38342:SF1">
    <property type="entry name" value="SLR5037 PROTEIN"/>
    <property type="match status" value="1"/>
</dbReference>
<dbReference type="EMBL" id="CP044205">
    <property type="protein sequence ID" value="QFY41777.1"/>
    <property type="molecule type" value="Genomic_DNA"/>
</dbReference>
<dbReference type="PANTHER" id="PTHR38342">
    <property type="entry name" value="SLR5037 PROTEIN"/>
    <property type="match status" value="1"/>
</dbReference>
<dbReference type="PIRSF" id="PIRSF021774">
    <property type="entry name" value="UCP021774"/>
    <property type="match status" value="1"/>
</dbReference>
<dbReference type="AlphaFoldDB" id="A0A5Q0BHY0"/>
<name>A0A5Q0BHY0_9GAMM</name>
<proteinExistence type="predicted"/>